<feature type="compositionally biased region" description="Polar residues" evidence="7">
    <location>
        <begin position="90"/>
        <end position="107"/>
    </location>
</feature>
<dbReference type="EMBL" id="JAJGCB010000022">
    <property type="protein sequence ID" value="KAJ8987858.1"/>
    <property type="molecule type" value="Genomic_DNA"/>
</dbReference>
<accession>A0AAN6EME5</accession>
<keyword evidence="3" id="KW-0805">Transcription regulation</keyword>
<dbReference type="PANTHER" id="PTHR36206">
    <property type="entry name" value="ASPERCRYPTIN BIOSYNTHESIS CLUSTER-SPECIFIC TRANSCRIPTION REGULATOR ATNN-RELATED"/>
    <property type="match status" value="1"/>
</dbReference>
<comment type="caution">
    <text evidence="8">The sequence shown here is derived from an EMBL/GenBank/DDBJ whole genome shotgun (WGS) entry which is preliminary data.</text>
</comment>
<dbReference type="PANTHER" id="PTHR36206:SF12">
    <property type="entry name" value="ASPERCRYPTIN BIOSYNTHESIS CLUSTER-SPECIFIC TRANSCRIPTION REGULATOR ATNN-RELATED"/>
    <property type="match status" value="1"/>
</dbReference>
<keyword evidence="6" id="KW-0539">Nucleus</keyword>
<feature type="region of interest" description="Disordered" evidence="7">
    <location>
        <begin position="30"/>
        <end position="107"/>
    </location>
</feature>
<evidence type="ECO:0000256" key="1">
    <source>
        <dbReference type="ARBA" id="ARBA00022723"/>
    </source>
</evidence>
<evidence type="ECO:0000313" key="8">
    <source>
        <dbReference type="EMBL" id="KAJ8987858.1"/>
    </source>
</evidence>
<dbReference type="InterPro" id="IPR052360">
    <property type="entry name" value="Transcr_Regulatory_Proteins"/>
</dbReference>
<evidence type="ECO:0000313" key="9">
    <source>
        <dbReference type="Proteomes" id="UP001161757"/>
    </source>
</evidence>
<evidence type="ECO:0000256" key="5">
    <source>
        <dbReference type="ARBA" id="ARBA00023163"/>
    </source>
</evidence>
<keyword evidence="4" id="KW-0238">DNA-binding</keyword>
<evidence type="ECO:0000256" key="7">
    <source>
        <dbReference type="SAM" id="MobiDB-lite"/>
    </source>
</evidence>
<dbReference type="AlphaFoldDB" id="A0AAN6EME5"/>
<sequence length="594" mass="66678">MPESLLWINKHSASTMLSRSCEVETRKIRKHVQHERQMKTKGAPEVPVKALRKKRPLEAEPKPRTTATQPGLRLDTNVNDQRREDGPQRSMLSASSSGSPTTNLMQSISTFPGVRPEELRSLVFYCQRTAPEWSGWRDASFWNKLILQACRSNRSILHGLVALGAFHESCEIDEASDLQHLALCQCIKATREACEHPISDIAALISCILFICLQNLQNSHSAYQLLTSGHSLVSDIDERLASGTLVLSDSEVMVLNKTLRPIIERLRMRFCSIVDIPSALALHVMTRQQTAERGSPLPETPASFQTLLEARNKLEQIVDWSEQNVHPFLPRGDERSRVQALISSWTRALDLTKTATSERYHSLEKSKKLLKAAAIVVSILFDTLGTANECSYDDHIGGFSEIIELYQSAIGGFVQHPHNVSFGIDSGVVDTLAFVAGRCRDPNIRRAAVELLSRTDRTEGDLQGCTGSAVLQRLIDIEEEGLFVQTAGDVPELHRVRIWEDHQYWDCGEIQIFFVNCPYDPAMGAQVRRESVRLQPGSLRIPKEKAIPREKVVSKTPNSLPYVKYGRGFGSFLDSRSTYHEIRLSSFHIPIPRL</sequence>
<protein>
    <submittedName>
        <fullName evidence="8">Uncharacterized protein</fullName>
    </submittedName>
</protein>
<dbReference type="GO" id="GO:0046872">
    <property type="term" value="F:metal ion binding"/>
    <property type="evidence" value="ECO:0007669"/>
    <property type="project" value="UniProtKB-KW"/>
</dbReference>
<keyword evidence="1" id="KW-0479">Metal-binding</keyword>
<evidence type="ECO:0000256" key="4">
    <source>
        <dbReference type="ARBA" id="ARBA00023125"/>
    </source>
</evidence>
<evidence type="ECO:0000256" key="6">
    <source>
        <dbReference type="ARBA" id="ARBA00023242"/>
    </source>
</evidence>
<gene>
    <name evidence="8" type="ORF">HRR80_008210</name>
</gene>
<evidence type="ECO:0000256" key="2">
    <source>
        <dbReference type="ARBA" id="ARBA00022833"/>
    </source>
</evidence>
<organism evidence="8 9">
    <name type="scientific">Exophiala dermatitidis</name>
    <name type="common">Black yeast-like fungus</name>
    <name type="synonym">Wangiella dermatitidis</name>
    <dbReference type="NCBI Taxonomy" id="5970"/>
    <lineage>
        <taxon>Eukaryota</taxon>
        <taxon>Fungi</taxon>
        <taxon>Dikarya</taxon>
        <taxon>Ascomycota</taxon>
        <taxon>Pezizomycotina</taxon>
        <taxon>Eurotiomycetes</taxon>
        <taxon>Chaetothyriomycetidae</taxon>
        <taxon>Chaetothyriales</taxon>
        <taxon>Herpotrichiellaceae</taxon>
        <taxon>Exophiala</taxon>
    </lineage>
</organism>
<keyword evidence="5" id="KW-0804">Transcription</keyword>
<dbReference type="Proteomes" id="UP001161757">
    <property type="component" value="Unassembled WGS sequence"/>
</dbReference>
<reference evidence="8" key="1">
    <citation type="submission" date="2023-01" db="EMBL/GenBank/DDBJ databases">
        <title>Exophiala dermititidis isolated from Cystic Fibrosis Patient.</title>
        <authorList>
            <person name="Kurbessoian T."/>
            <person name="Crocker A."/>
            <person name="Murante D."/>
            <person name="Hogan D.A."/>
            <person name="Stajich J.E."/>
        </authorList>
    </citation>
    <scope>NUCLEOTIDE SEQUENCE</scope>
    <source>
        <strain evidence="8">Ex8</strain>
    </source>
</reference>
<keyword evidence="2" id="KW-0862">Zinc</keyword>
<proteinExistence type="predicted"/>
<name>A0AAN6EME5_EXODE</name>
<evidence type="ECO:0000256" key="3">
    <source>
        <dbReference type="ARBA" id="ARBA00023015"/>
    </source>
</evidence>
<dbReference type="GO" id="GO:0003677">
    <property type="term" value="F:DNA binding"/>
    <property type="evidence" value="ECO:0007669"/>
    <property type="project" value="UniProtKB-KW"/>
</dbReference>